<dbReference type="Pfam" id="PF13460">
    <property type="entry name" value="NAD_binding_10"/>
    <property type="match status" value="1"/>
</dbReference>
<evidence type="ECO:0000313" key="2">
    <source>
        <dbReference type="EMBL" id="MFC4221415.1"/>
    </source>
</evidence>
<organism evidence="2 3">
    <name type="scientific">Flagellimonas marina</name>
    <dbReference type="NCBI Taxonomy" id="1775168"/>
    <lineage>
        <taxon>Bacteria</taxon>
        <taxon>Pseudomonadati</taxon>
        <taxon>Bacteroidota</taxon>
        <taxon>Flavobacteriia</taxon>
        <taxon>Flavobacteriales</taxon>
        <taxon>Flavobacteriaceae</taxon>
        <taxon>Flagellimonas</taxon>
    </lineage>
</organism>
<keyword evidence="2" id="KW-0560">Oxidoreductase</keyword>
<dbReference type="InterPro" id="IPR036291">
    <property type="entry name" value="NAD(P)-bd_dom_sf"/>
</dbReference>
<dbReference type="CDD" id="cd05266">
    <property type="entry name" value="SDR_a4"/>
    <property type="match status" value="1"/>
</dbReference>
<comment type="caution">
    <text evidence="2">The sequence shown here is derived from an EMBL/GenBank/DDBJ whole genome shotgun (WGS) entry which is preliminary data.</text>
</comment>
<proteinExistence type="predicted"/>
<dbReference type="Gene3D" id="3.40.50.720">
    <property type="entry name" value="NAD(P)-binding Rossmann-like Domain"/>
    <property type="match status" value="1"/>
</dbReference>
<name>A0ABV8PRT7_9FLAO</name>
<gene>
    <name evidence="2" type="ORF">ACFOWS_14780</name>
</gene>
<evidence type="ECO:0000313" key="3">
    <source>
        <dbReference type="Proteomes" id="UP001595841"/>
    </source>
</evidence>
<protein>
    <submittedName>
        <fullName evidence="2">SDR family oxidoreductase</fullName>
        <ecNumber evidence="2">1.1.1.290</ecNumber>
    </submittedName>
</protein>
<keyword evidence="3" id="KW-1185">Reference proteome</keyword>
<evidence type="ECO:0000259" key="1">
    <source>
        <dbReference type="Pfam" id="PF13460"/>
    </source>
</evidence>
<dbReference type="EMBL" id="JBHSCL010000009">
    <property type="protein sequence ID" value="MFC4221415.1"/>
    <property type="molecule type" value="Genomic_DNA"/>
</dbReference>
<accession>A0ABV8PRT7</accession>
<dbReference type="EC" id="1.1.1.290" evidence="2"/>
<dbReference type="InterPro" id="IPR016040">
    <property type="entry name" value="NAD(P)-bd_dom"/>
</dbReference>
<feature type="domain" description="NAD(P)-binding" evidence="1">
    <location>
        <begin position="11"/>
        <end position="180"/>
    </location>
</feature>
<dbReference type="Proteomes" id="UP001595841">
    <property type="component" value="Unassembled WGS sequence"/>
</dbReference>
<reference evidence="3" key="1">
    <citation type="journal article" date="2019" name="Int. J. Syst. Evol. Microbiol.">
        <title>The Global Catalogue of Microorganisms (GCM) 10K type strain sequencing project: providing services to taxonomists for standard genome sequencing and annotation.</title>
        <authorList>
            <consortium name="The Broad Institute Genomics Platform"/>
            <consortium name="The Broad Institute Genome Sequencing Center for Infectious Disease"/>
            <person name="Wu L."/>
            <person name="Ma J."/>
        </authorList>
    </citation>
    <scope>NUCLEOTIDE SEQUENCE [LARGE SCALE GENOMIC DNA]</scope>
    <source>
        <strain evidence="3">CGMCC 1.15774</strain>
    </source>
</reference>
<dbReference type="InterPro" id="IPR051783">
    <property type="entry name" value="NAD(P)-dependent_oxidoreduct"/>
</dbReference>
<dbReference type="PANTHER" id="PTHR48079">
    <property type="entry name" value="PROTEIN YEEZ"/>
    <property type="match status" value="1"/>
</dbReference>
<dbReference type="PANTHER" id="PTHR48079:SF6">
    <property type="entry name" value="NAD(P)-BINDING DOMAIN-CONTAINING PROTEIN-RELATED"/>
    <property type="match status" value="1"/>
</dbReference>
<dbReference type="GO" id="GO:0033711">
    <property type="term" value="F:4-phosphoerythronate dehydrogenase activity"/>
    <property type="evidence" value="ECO:0007669"/>
    <property type="project" value="UniProtKB-EC"/>
</dbReference>
<dbReference type="RefSeq" id="WP_379766088.1">
    <property type="nucleotide sequence ID" value="NZ_JBHSCL010000009.1"/>
</dbReference>
<dbReference type="SUPFAM" id="SSF51735">
    <property type="entry name" value="NAD(P)-binding Rossmann-fold domains"/>
    <property type="match status" value="1"/>
</dbReference>
<sequence>MSEKIGVLGCGWLGLPLAKRLLKDSYKVFGTTTSADKLHALEKEGVHPFKISVKPTKIHGDIQGFLSQIDVLIINVPPRLRGSQNESFIDKMELLHGEIQKSGVKKVIFVSSTSVYGNLEGEVTEQTLPNPVTESGKQLVQSEELFLSDPHISTTIIRFGGLIGPDRHPVTMLSKKQHLTNGNDPVNLIHLEDCIHIISIILKNKYWGEVFNGVNPFHPPKIEYYNSEATKRGLPLPPYQVDDTHSKAKVVISKNFLEKGHSFTTSIIS</sequence>